<comment type="catalytic activity">
    <reaction evidence="7">
        <text>(S)-dihydroorotate + H2O = N-carbamoyl-L-aspartate + H(+)</text>
        <dbReference type="Rhea" id="RHEA:24296"/>
        <dbReference type="ChEBI" id="CHEBI:15377"/>
        <dbReference type="ChEBI" id="CHEBI:15378"/>
        <dbReference type="ChEBI" id="CHEBI:30864"/>
        <dbReference type="ChEBI" id="CHEBI:32814"/>
        <dbReference type="EC" id="3.5.2.3"/>
    </reaction>
</comment>
<feature type="binding site" evidence="7">
    <location>
        <position position="62"/>
    </location>
    <ligand>
        <name>Zn(2+)</name>
        <dbReference type="ChEBI" id="CHEBI:29105"/>
        <label>1</label>
    </ligand>
</feature>
<dbReference type="PROSITE" id="PS00483">
    <property type="entry name" value="DIHYDROOROTASE_2"/>
    <property type="match status" value="1"/>
</dbReference>
<evidence type="ECO:0000259" key="8">
    <source>
        <dbReference type="Pfam" id="PF07969"/>
    </source>
</evidence>
<dbReference type="PANTHER" id="PTHR43668">
    <property type="entry name" value="ALLANTOINASE"/>
    <property type="match status" value="1"/>
</dbReference>
<feature type="binding site" evidence="7">
    <location>
        <position position="94"/>
    </location>
    <ligand>
        <name>substrate</name>
    </ligand>
</feature>
<feature type="binding site" evidence="7">
    <location>
        <position position="179"/>
    </location>
    <ligand>
        <name>Zn(2+)</name>
        <dbReference type="ChEBI" id="CHEBI:29105"/>
        <label>2</label>
    </ligand>
</feature>
<comment type="caution">
    <text evidence="10">The sequence shown here is derived from an EMBL/GenBank/DDBJ whole genome shotgun (WGS) entry which is preliminary data.</text>
</comment>
<evidence type="ECO:0000259" key="9">
    <source>
        <dbReference type="Pfam" id="PF12890"/>
    </source>
</evidence>
<dbReference type="InterPro" id="IPR050138">
    <property type="entry name" value="DHOase/Allantoinase_Hydrolase"/>
</dbReference>
<evidence type="ECO:0000256" key="7">
    <source>
        <dbReference type="HAMAP-Rule" id="MF_00220"/>
    </source>
</evidence>
<dbReference type="STRING" id="378794.GCA_001570625_00860"/>
<evidence type="ECO:0000313" key="11">
    <source>
        <dbReference type="Proteomes" id="UP000263273"/>
    </source>
</evidence>
<name>A0A354Z2E9_9FIRM</name>
<dbReference type="InterPro" id="IPR032466">
    <property type="entry name" value="Metal_Hydrolase"/>
</dbReference>
<comment type="cofactor">
    <cofactor evidence="7">
        <name>Zn(2+)</name>
        <dbReference type="ChEBI" id="CHEBI:29105"/>
    </cofactor>
    <text evidence="7">Binds 2 Zn(2+) ions per subunit.</text>
</comment>
<organism evidence="10 11">
    <name type="scientific">Syntrophomonas wolfei</name>
    <dbReference type="NCBI Taxonomy" id="863"/>
    <lineage>
        <taxon>Bacteria</taxon>
        <taxon>Bacillati</taxon>
        <taxon>Bacillota</taxon>
        <taxon>Clostridia</taxon>
        <taxon>Eubacteriales</taxon>
        <taxon>Syntrophomonadaceae</taxon>
        <taxon>Syntrophomonas</taxon>
    </lineage>
</organism>
<dbReference type="EMBL" id="DNZF01000256">
    <property type="protein sequence ID" value="HBK54622.1"/>
    <property type="molecule type" value="Genomic_DNA"/>
</dbReference>
<dbReference type="Pfam" id="PF07969">
    <property type="entry name" value="Amidohydro_3"/>
    <property type="match status" value="1"/>
</dbReference>
<comment type="similarity">
    <text evidence="2 7">Belongs to the metallo-dependent hydrolases superfamily. DHOase family. Class I DHOase subfamily.</text>
</comment>
<keyword evidence="4 7" id="KW-0378">Hydrolase</keyword>
<feature type="binding site" evidence="7">
    <location>
        <begin position="62"/>
        <end position="64"/>
    </location>
    <ligand>
        <name>substrate</name>
    </ligand>
</feature>
<feature type="active site" evidence="7">
    <location>
        <position position="305"/>
    </location>
</feature>
<dbReference type="PANTHER" id="PTHR43668:SF2">
    <property type="entry name" value="ALLANTOINASE"/>
    <property type="match status" value="1"/>
</dbReference>
<feature type="binding site" evidence="7">
    <location>
        <position position="60"/>
    </location>
    <ligand>
        <name>Zn(2+)</name>
        <dbReference type="ChEBI" id="CHEBI:29105"/>
        <label>1</label>
    </ligand>
</feature>
<dbReference type="PROSITE" id="PS00482">
    <property type="entry name" value="DIHYDROOROTASE_1"/>
    <property type="match status" value="1"/>
</dbReference>
<dbReference type="GO" id="GO:0044205">
    <property type="term" value="P:'de novo' UMP biosynthetic process"/>
    <property type="evidence" value="ECO:0007669"/>
    <property type="project" value="UniProtKB-UniRule"/>
</dbReference>
<dbReference type="GO" id="GO:0006145">
    <property type="term" value="P:purine nucleobase catabolic process"/>
    <property type="evidence" value="ECO:0007669"/>
    <property type="project" value="TreeGrafter"/>
</dbReference>
<dbReference type="InterPro" id="IPR004722">
    <property type="entry name" value="DHOase"/>
</dbReference>
<evidence type="ECO:0000313" key="10">
    <source>
        <dbReference type="EMBL" id="HBK54622.1"/>
    </source>
</evidence>
<feature type="binding site" evidence="7">
    <location>
        <position position="152"/>
    </location>
    <ligand>
        <name>Zn(2+)</name>
        <dbReference type="ChEBI" id="CHEBI:29105"/>
        <label>1</label>
    </ligand>
</feature>
<dbReference type="Pfam" id="PF12890">
    <property type="entry name" value="DHOase"/>
    <property type="match status" value="1"/>
</dbReference>
<dbReference type="SUPFAM" id="SSF51556">
    <property type="entry name" value="Metallo-dependent hydrolases"/>
    <property type="match status" value="1"/>
</dbReference>
<evidence type="ECO:0000256" key="2">
    <source>
        <dbReference type="ARBA" id="ARBA00010286"/>
    </source>
</evidence>
<feature type="binding site" evidence="7">
    <location>
        <position position="309"/>
    </location>
    <ligand>
        <name>substrate</name>
    </ligand>
</feature>
<dbReference type="Proteomes" id="UP000263273">
    <property type="component" value="Unassembled WGS sequence"/>
</dbReference>
<dbReference type="SUPFAM" id="SSF51338">
    <property type="entry name" value="Composite domain of metallo-dependent hydrolases"/>
    <property type="match status" value="1"/>
</dbReference>
<dbReference type="Gene3D" id="2.30.40.10">
    <property type="entry name" value="Urease, subunit C, domain 1"/>
    <property type="match status" value="1"/>
</dbReference>
<evidence type="ECO:0000256" key="1">
    <source>
        <dbReference type="ARBA" id="ARBA00002368"/>
    </source>
</evidence>
<dbReference type="GO" id="GO:0004151">
    <property type="term" value="F:dihydroorotase activity"/>
    <property type="evidence" value="ECO:0007669"/>
    <property type="project" value="UniProtKB-UniRule"/>
</dbReference>
<dbReference type="AlphaFoldDB" id="A0A354Z2E9"/>
<feature type="domain" description="Amidohydrolase 3" evidence="8">
    <location>
        <begin position="343"/>
        <end position="419"/>
    </location>
</feature>
<dbReference type="InterPro" id="IPR011059">
    <property type="entry name" value="Metal-dep_hydrolase_composite"/>
</dbReference>
<comment type="caution">
    <text evidence="7">Lacks conserved residue(s) required for the propagation of feature annotation.</text>
</comment>
<accession>A0A354Z2E9</accession>
<dbReference type="InterPro" id="IPR013108">
    <property type="entry name" value="Amidohydro_3"/>
</dbReference>
<feature type="binding site" evidence="7">
    <location>
        <position position="305"/>
    </location>
    <ligand>
        <name>Zn(2+)</name>
        <dbReference type="ChEBI" id="CHEBI:29105"/>
        <label>1</label>
    </ligand>
</feature>
<reference evidence="10 11" key="1">
    <citation type="journal article" date="2018" name="Nat. Biotechnol.">
        <title>A standardized bacterial taxonomy based on genome phylogeny substantially revises the tree of life.</title>
        <authorList>
            <person name="Parks D.H."/>
            <person name="Chuvochina M."/>
            <person name="Waite D.W."/>
            <person name="Rinke C."/>
            <person name="Skarshewski A."/>
            <person name="Chaumeil P.A."/>
            <person name="Hugenholtz P."/>
        </authorList>
    </citation>
    <scope>NUCLEOTIDE SEQUENCE [LARGE SCALE GENOMIC DNA]</scope>
    <source>
        <strain evidence="10">UBA10948</strain>
    </source>
</reference>
<dbReference type="GO" id="GO:0004038">
    <property type="term" value="F:allantoinase activity"/>
    <property type="evidence" value="ECO:0007669"/>
    <property type="project" value="TreeGrafter"/>
</dbReference>
<dbReference type="GO" id="GO:0008270">
    <property type="term" value="F:zinc ion binding"/>
    <property type="evidence" value="ECO:0007669"/>
    <property type="project" value="UniProtKB-UniRule"/>
</dbReference>
<feature type="binding site" evidence="7">
    <location>
        <position position="232"/>
    </location>
    <ligand>
        <name>Zn(2+)</name>
        <dbReference type="ChEBI" id="CHEBI:29105"/>
        <label>2</label>
    </ligand>
</feature>
<protein>
    <recommendedName>
        <fullName evidence="7">Dihydroorotase</fullName>
        <shortName evidence="7">DHOase</shortName>
        <ecNumber evidence="7">3.5.2.3</ecNumber>
    </recommendedName>
</protein>
<keyword evidence="3 7" id="KW-0479">Metal-binding</keyword>
<dbReference type="Gene3D" id="3.20.20.140">
    <property type="entry name" value="Metal-dependent hydrolases"/>
    <property type="match status" value="1"/>
</dbReference>
<feature type="domain" description="Dihydroorotase catalytic" evidence="9">
    <location>
        <begin position="49"/>
        <end position="235"/>
    </location>
</feature>
<keyword evidence="6 7" id="KW-0665">Pyrimidine biosynthesis</keyword>
<dbReference type="NCBIfam" id="TIGR00857">
    <property type="entry name" value="pyrC_multi"/>
    <property type="match status" value="1"/>
</dbReference>
<sequence>MRLLIKGGRLIDPFKRIDAVQDLLVEDGKVRSRGNQLDDSGREIIDASGKIVCPGFIDMHVHLREPGFEYKEDIASGSRAAACGGFTTVCCMPNTEPVIDNEAVVGFVKEKARKVGIVNVLPVGSISKKQSGVELSEIAELVTAGCVAISDDGKPVMKANIMRNALDYAKMFGLPVLSHCEDLNLVNGGLMHEGYYSTIYGLRGIPAAAEEVMVARDIILARLTGGHLHICHASTAGSMALIRQAKAEGLKVSCEVTPHHLTLSDEIIDGYDADTKVNPPLRSEEHLLALREALLDGTVDCIATDHAPHHFEAKDCEYELAACGISGLETAIAVIMDKLVRPGLLDIKDMVKLFTTGPARVMGLDKGTLGEGKPADITIIDPEMLKTVDPRTFKSKGKNTPFKGMELQGWPCMTLVNGVLIAQNGEILLKKQF</sequence>
<comment type="pathway">
    <text evidence="7">Pyrimidine metabolism; UMP biosynthesis via de novo pathway; (S)-dihydroorotate from bicarbonate: step 3/3.</text>
</comment>
<dbReference type="CDD" id="cd01317">
    <property type="entry name" value="DHOase_IIa"/>
    <property type="match status" value="1"/>
</dbReference>
<dbReference type="UniPathway" id="UPA00070">
    <property type="reaction ID" value="UER00117"/>
</dbReference>
<evidence type="ECO:0000256" key="6">
    <source>
        <dbReference type="ARBA" id="ARBA00022975"/>
    </source>
</evidence>
<gene>
    <name evidence="7" type="primary">pyrC</name>
    <name evidence="10" type="ORF">DDZ44_11860</name>
</gene>
<evidence type="ECO:0000256" key="4">
    <source>
        <dbReference type="ARBA" id="ARBA00022801"/>
    </source>
</evidence>
<evidence type="ECO:0000256" key="5">
    <source>
        <dbReference type="ARBA" id="ARBA00022833"/>
    </source>
</evidence>
<proteinExistence type="inferred from homology"/>
<feature type="binding site" evidence="7">
    <location>
        <position position="152"/>
    </location>
    <ligand>
        <name>Zn(2+)</name>
        <dbReference type="ChEBI" id="CHEBI:29105"/>
        <label>2</label>
    </ligand>
</feature>
<dbReference type="EC" id="3.5.2.3" evidence="7"/>
<dbReference type="HAMAP" id="MF_00220_B">
    <property type="entry name" value="PyrC_classI_B"/>
    <property type="match status" value="1"/>
</dbReference>
<dbReference type="InterPro" id="IPR002195">
    <property type="entry name" value="Dihydroorotase_CS"/>
</dbReference>
<dbReference type="GO" id="GO:0005737">
    <property type="term" value="C:cytoplasm"/>
    <property type="evidence" value="ECO:0007669"/>
    <property type="project" value="TreeGrafter"/>
</dbReference>
<feature type="binding site" evidence="7">
    <location>
        <position position="278"/>
    </location>
    <ligand>
        <name>substrate</name>
    </ligand>
</feature>
<dbReference type="InterPro" id="IPR024403">
    <property type="entry name" value="DHOase_cat"/>
</dbReference>
<keyword evidence="5 7" id="KW-0862">Zinc</keyword>
<comment type="function">
    <text evidence="1 7">Catalyzes the reversible cyclization of carbamoyl aspartate to dihydroorotate.</text>
</comment>
<evidence type="ECO:0000256" key="3">
    <source>
        <dbReference type="ARBA" id="ARBA00022723"/>
    </source>
</evidence>